<protein>
    <submittedName>
        <fullName evidence="2">Uncharacterized protein</fullName>
    </submittedName>
</protein>
<evidence type="ECO:0000313" key="2">
    <source>
        <dbReference type="EMBL" id="TKA66062.1"/>
    </source>
</evidence>
<keyword evidence="3" id="KW-1185">Reference proteome</keyword>
<reference evidence="2 3" key="1">
    <citation type="submission" date="2017-03" db="EMBL/GenBank/DDBJ databases">
        <title>Genomes of endolithic fungi from Antarctica.</title>
        <authorList>
            <person name="Coleine C."/>
            <person name="Masonjones S."/>
            <person name="Stajich J.E."/>
        </authorList>
    </citation>
    <scope>NUCLEOTIDE SEQUENCE [LARGE SCALE GENOMIC DNA]</scope>
    <source>
        <strain evidence="2 3">CCFEE 5184</strain>
    </source>
</reference>
<feature type="compositionally biased region" description="Acidic residues" evidence="1">
    <location>
        <begin position="14"/>
        <end position="30"/>
    </location>
</feature>
<feature type="region of interest" description="Disordered" evidence="1">
    <location>
        <begin position="1"/>
        <end position="38"/>
    </location>
</feature>
<gene>
    <name evidence="2" type="ORF">B0A55_09920</name>
</gene>
<organism evidence="2 3">
    <name type="scientific">Friedmanniomyces simplex</name>
    <dbReference type="NCBI Taxonomy" id="329884"/>
    <lineage>
        <taxon>Eukaryota</taxon>
        <taxon>Fungi</taxon>
        <taxon>Dikarya</taxon>
        <taxon>Ascomycota</taxon>
        <taxon>Pezizomycotina</taxon>
        <taxon>Dothideomycetes</taxon>
        <taxon>Dothideomycetidae</taxon>
        <taxon>Mycosphaerellales</taxon>
        <taxon>Teratosphaeriaceae</taxon>
        <taxon>Friedmanniomyces</taxon>
    </lineage>
</organism>
<evidence type="ECO:0000256" key="1">
    <source>
        <dbReference type="SAM" id="MobiDB-lite"/>
    </source>
</evidence>
<sequence>MEDANSREGSEAPSSEEDFYGLEPPSEEQVDMPAPPAHTQVEDQVTLPVLPAHSHVEEPVQAILRDDGHATEEQPNGAPAPEAQQPVAEEHVLMNGTANGTTNGADVDDHGDSSSEMDV</sequence>
<comment type="caution">
    <text evidence="2">The sequence shown here is derived from an EMBL/GenBank/DDBJ whole genome shotgun (WGS) entry which is preliminary data.</text>
</comment>
<feature type="region of interest" description="Disordered" evidence="1">
    <location>
        <begin position="61"/>
        <end position="119"/>
    </location>
</feature>
<dbReference type="Proteomes" id="UP000309340">
    <property type="component" value="Unassembled WGS sequence"/>
</dbReference>
<dbReference type="AlphaFoldDB" id="A0A4U0WRH5"/>
<proteinExistence type="predicted"/>
<feature type="compositionally biased region" description="Basic and acidic residues" evidence="1">
    <location>
        <begin position="61"/>
        <end position="72"/>
    </location>
</feature>
<accession>A0A4U0WRH5</accession>
<feature type="compositionally biased region" description="Basic and acidic residues" evidence="1">
    <location>
        <begin position="1"/>
        <end position="10"/>
    </location>
</feature>
<name>A0A4U0WRH5_9PEZI</name>
<feature type="non-terminal residue" evidence="2">
    <location>
        <position position="119"/>
    </location>
</feature>
<dbReference type="EMBL" id="NAJQ01000680">
    <property type="protein sequence ID" value="TKA66062.1"/>
    <property type="molecule type" value="Genomic_DNA"/>
</dbReference>
<evidence type="ECO:0000313" key="3">
    <source>
        <dbReference type="Proteomes" id="UP000309340"/>
    </source>
</evidence>